<feature type="region of interest" description="Disordered" evidence="4">
    <location>
        <begin position="1"/>
        <end position="32"/>
    </location>
</feature>
<dbReference type="InterPro" id="IPR023779">
    <property type="entry name" value="Chromodomain_CS"/>
</dbReference>
<feature type="compositionally biased region" description="Acidic residues" evidence="4">
    <location>
        <begin position="1209"/>
        <end position="1223"/>
    </location>
</feature>
<protein>
    <recommendedName>
        <fullName evidence="6">Chromo domain-containing protein</fullName>
    </recommendedName>
</protein>
<evidence type="ECO:0000313" key="8">
    <source>
        <dbReference type="Proteomes" id="UP001302745"/>
    </source>
</evidence>
<evidence type="ECO:0000256" key="3">
    <source>
        <dbReference type="ARBA" id="ARBA00023242"/>
    </source>
</evidence>
<keyword evidence="5" id="KW-0472">Membrane</keyword>
<dbReference type="PANTHER" id="PTHR37544">
    <property type="entry name" value="SPRAY-RELATED"/>
    <property type="match status" value="1"/>
</dbReference>
<gene>
    <name evidence="7" type="ORF">C8A00DRAFT_31471</name>
</gene>
<dbReference type="InterPro" id="IPR023780">
    <property type="entry name" value="Chromo_domain"/>
</dbReference>
<dbReference type="CDD" id="cd18657">
    <property type="entry name" value="CSD_Swi6"/>
    <property type="match status" value="1"/>
</dbReference>
<accession>A0AAN6VQ30</accession>
<dbReference type="InterPro" id="IPR008251">
    <property type="entry name" value="Chromo_shadow_dom"/>
</dbReference>
<dbReference type="SUPFAM" id="SSF54160">
    <property type="entry name" value="Chromo domain-like"/>
    <property type="match status" value="2"/>
</dbReference>
<dbReference type="CDD" id="cd00024">
    <property type="entry name" value="CD_CSD"/>
    <property type="match status" value="1"/>
</dbReference>
<reference evidence="7" key="1">
    <citation type="journal article" date="2023" name="Mol. Phylogenet. Evol.">
        <title>Genome-scale phylogeny and comparative genomics of the fungal order Sordariales.</title>
        <authorList>
            <person name="Hensen N."/>
            <person name="Bonometti L."/>
            <person name="Westerberg I."/>
            <person name="Brannstrom I.O."/>
            <person name="Guillou S."/>
            <person name="Cros-Aarteil S."/>
            <person name="Calhoun S."/>
            <person name="Haridas S."/>
            <person name="Kuo A."/>
            <person name="Mondo S."/>
            <person name="Pangilinan J."/>
            <person name="Riley R."/>
            <person name="LaButti K."/>
            <person name="Andreopoulos B."/>
            <person name="Lipzen A."/>
            <person name="Chen C."/>
            <person name="Yan M."/>
            <person name="Daum C."/>
            <person name="Ng V."/>
            <person name="Clum A."/>
            <person name="Steindorff A."/>
            <person name="Ohm R.A."/>
            <person name="Martin F."/>
            <person name="Silar P."/>
            <person name="Natvig D.O."/>
            <person name="Lalanne C."/>
            <person name="Gautier V."/>
            <person name="Ament-Velasquez S.L."/>
            <person name="Kruys A."/>
            <person name="Hutchinson M.I."/>
            <person name="Powell A.J."/>
            <person name="Barry K."/>
            <person name="Miller A.N."/>
            <person name="Grigoriev I.V."/>
            <person name="Debuchy R."/>
            <person name="Gladieux P."/>
            <person name="Hiltunen Thoren M."/>
            <person name="Johannesson H."/>
        </authorList>
    </citation>
    <scope>NUCLEOTIDE SEQUENCE</scope>
    <source>
        <strain evidence="7">CBS 538.74</strain>
    </source>
</reference>
<dbReference type="EMBL" id="MU856882">
    <property type="protein sequence ID" value="KAK4155718.1"/>
    <property type="molecule type" value="Genomic_DNA"/>
</dbReference>
<comment type="caution">
    <text evidence="7">The sequence shown here is derived from an EMBL/GenBank/DDBJ whole genome shotgun (WGS) entry which is preliminary data.</text>
</comment>
<organism evidence="7 8">
    <name type="scientific">Chaetomidium leptoderma</name>
    <dbReference type="NCBI Taxonomy" id="669021"/>
    <lineage>
        <taxon>Eukaryota</taxon>
        <taxon>Fungi</taxon>
        <taxon>Dikarya</taxon>
        <taxon>Ascomycota</taxon>
        <taxon>Pezizomycotina</taxon>
        <taxon>Sordariomycetes</taxon>
        <taxon>Sordariomycetidae</taxon>
        <taxon>Sordariales</taxon>
        <taxon>Chaetomiaceae</taxon>
        <taxon>Chaetomidium</taxon>
    </lineage>
</organism>
<dbReference type="Gene3D" id="2.40.50.40">
    <property type="match status" value="2"/>
</dbReference>
<evidence type="ECO:0000259" key="6">
    <source>
        <dbReference type="PROSITE" id="PS50013"/>
    </source>
</evidence>
<proteinExistence type="predicted"/>
<dbReference type="InterPro" id="IPR016197">
    <property type="entry name" value="Chromo-like_dom_sf"/>
</dbReference>
<feature type="region of interest" description="Disordered" evidence="4">
    <location>
        <begin position="1090"/>
        <end position="1121"/>
    </location>
</feature>
<keyword evidence="8" id="KW-1185">Reference proteome</keyword>
<feature type="compositionally biased region" description="Low complexity" evidence="4">
    <location>
        <begin position="1090"/>
        <end position="1099"/>
    </location>
</feature>
<dbReference type="InterPro" id="IPR000953">
    <property type="entry name" value="Chromo/chromo_shadow_dom"/>
</dbReference>
<keyword evidence="5" id="KW-1133">Transmembrane helix</keyword>
<evidence type="ECO:0000256" key="1">
    <source>
        <dbReference type="ARBA" id="ARBA00004123"/>
    </source>
</evidence>
<dbReference type="SMART" id="SM00300">
    <property type="entry name" value="ChSh"/>
    <property type="match status" value="1"/>
</dbReference>
<sequence>MNAPDPHKPSPPEDPTSSLLDQQRLTSPNTDRRWTKGGGRFGALGGQSLYVHRYFLVGMALLFMLFVAALEALNYVSSRDEGFVPAPGGMHYYLWTYGPAFVFTTVATTWSQLEYRVQILVPWTQLARAPLPATGNLLLNYVTPWGPKSLAGSLSARHFAVSLGIFGGIISKALIVVSTGLLTSETKQLNLNIDFRMVDQFNLSVNAGNYFLNSLADTGVALWAITQKGVPYRPGATPEHAALSFIPTDMDLEPGATLSANVSVFSVDQECTSFSWTYPTGFGNNEWFSLADIMPQSDFDQLSPFCVWFPLWSNQDPNPSLTNNVSSRHINNTVMVDFDCPNQSISPPPSDSLRLFTSVGLQSLGNVSTVSAVLCHPTYSLTRRQVTTSWGNSTGGTVLAISNDILDDIDLGIAPSVLTDDILRSMGGYEYTLAPRGGLPFWAELMNLTTPQSDWEAFANTTLLSAAFQRTFRTLAALAVKYTKTGPAAENQSVPGRITYATPRLVVTAASLRAVEALLVVLALVALLLSLDNFRPLPRQPPSLMTAATVLAENDRLAETLRMDQVPRLETLAMNLRGYLFSSSQDLRTIQVHDDPPSDDHQRVQAKGVPLHDPEEVSSKWWRPASATLTFRIPLIVTTLLLFVALEVVYQISNKNGGFADISTEGYTRYLWLYLPPFLMAGLGLAYGAMDTAARTLHPFSQLSRGADGNGDAMEFDPRSSPALIAVAETLYRRSFGLSAIISTSVLAGLLTIAASGLYVAEHSVPETESVSLGLESWFDIQSGAQNKGTGGINDALINQAIYFNNMSSPAGAYGEFAFAMPETSGLGVYNAFNSSATLRARVPAVQTQANCSLFRFWDSIEIGPRDSTYGFSLDVTPPLGCERGPSQKLSDGRFLSLAQGAGLTPPPGYFGFVSNLWWKLLPNATGPDGTYSPDTRTPYTVCSDDTQHLFIIYGRRIDLTMHNVTLLHCLPFVQAVEIEADFSLPDLTIDDSISAPAAIGPPTPWDSPIRSRNSIPLPEIAADESEGVDPFFTVLTRGGRDATPLDSLVGGGGSDRTDAMIARINAVYAQLGAQALNLHFRRPMANLTSTSASSTAAAGRNHGRPSPPGSGRLEGTVSVPAPLGRGRLVQTEVSTRLLEGLLLCLAVCGSVSFWVLRGTEKLLPADPGSIAARMALLAGTFSDDEEPSDQFDQTSAKRAGRVKNPASYEDEDLEEEQEDAVSADDKNGNAAADEDEAGDDDEDMDDEVFVVEKIMSHMIDNKGTPLYEVKWEGYEKKSDRTWEPEENLVDNASEALNEYLESIGGREKLLDDSANALKSKKRGRASTSASTPQASGKRSKRNGDHPADSEPPLSTKEATWKPPPGSWEDHIANLDACEDEESGKLMVYLSWKNGHKTQHTTSVIYQRCPQKMLQFYERHVRIIKRDADAESVENSQ</sequence>
<evidence type="ECO:0000256" key="4">
    <source>
        <dbReference type="SAM" id="MobiDB-lite"/>
    </source>
</evidence>
<feature type="transmembrane region" description="Helical" evidence="5">
    <location>
        <begin position="159"/>
        <end position="182"/>
    </location>
</feature>
<evidence type="ECO:0000313" key="7">
    <source>
        <dbReference type="EMBL" id="KAK4155718.1"/>
    </source>
</evidence>
<feature type="transmembrane region" description="Helical" evidence="5">
    <location>
        <begin position="510"/>
        <end position="531"/>
    </location>
</feature>
<dbReference type="Pfam" id="PF00385">
    <property type="entry name" value="Chromo"/>
    <property type="match status" value="1"/>
</dbReference>
<keyword evidence="5" id="KW-0812">Transmembrane</keyword>
<dbReference type="PANTHER" id="PTHR37544:SF1">
    <property type="entry name" value="PHOSPHORIBOSYLAMINOIMIDAZOLE-SUCCINOCARBOXAMIDE SYNTHASE"/>
    <property type="match status" value="1"/>
</dbReference>
<dbReference type="GO" id="GO:0005634">
    <property type="term" value="C:nucleus"/>
    <property type="evidence" value="ECO:0007669"/>
    <property type="project" value="UniProtKB-SubCell"/>
</dbReference>
<dbReference type="PROSITE" id="PS50013">
    <property type="entry name" value="CHROMO_2"/>
    <property type="match status" value="1"/>
</dbReference>
<name>A0AAN6VQ30_9PEZI</name>
<keyword evidence="3" id="KW-0539">Nucleus</keyword>
<dbReference type="GO" id="GO:0000792">
    <property type="term" value="C:heterochromatin"/>
    <property type="evidence" value="ECO:0007669"/>
    <property type="project" value="UniProtKB-ARBA"/>
</dbReference>
<feature type="compositionally biased region" description="Polar residues" evidence="4">
    <location>
        <begin position="16"/>
        <end position="29"/>
    </location>
</feature>
<feature type="compositionally biased region" description="Polar residues" evidence="4">
    <location>
        <begin position="1326"/>
        <end position="1337"/>
    </location>
</feature>
<comment type="subcellular location">
    <subcellularLocation>
        <location evidence="1">Nucleus</location>
    </subcellularLocation>
</comment>
<feature type="transmembrane region" description="Helical" evidence="5">
    <location>
        <begin position="54"/>
        <end position="72"/>
    </location>
</feature>
<dbReference type="Pfam" id="PF01393">
    <property type="entry name" value="Chromo_shadow"/>
    <property type="match status" value="1"/>
</dbReference>
<dbReference type="InterPro" id="IPR021840">
    <property type="entry name" value="DUF3433"/>
</dbReference>
<evidence type="ECO:0000256" key="5">
    <source>
        <dbReference type="SAM" id="Phobius"/>
    </source>
</evidence>
<evidence type="ECO:0000256" key="2">
    <source>
        <dbReference type="ARBA" id="ARBA00011353"/>
    </source>
</evidence>
<feature type="transmembrane region" description="Helical" evidence="5">
    <location>
        <begin position="92"/>
        <end position="110"/>
    </location>
</feature>
<feature type="compositionally biased region" description="Acidic residues" evidence="4">
    <location>
        <begin position="1233"/>
        <end position="1244"/>
    </location>
</feature>
<reference evidence="7" key="2">
    <citation type="submission" date="2023-05" db="EMBL/GenBank/DDBJ databases">
        <authorList>
            <consortium name="Lawrence Berkeley National Laboratory"/>
            <person name="Steindorff A."/>
            <person name="Hensen N."/>
            <person name="Bonometti L."/>
            <person name="Westerberg I."/>
            <person name="Brannstrom I.O."/>
            <person name="Guillou S."/>
            <person name="Cros-Aarteil S."/>
            <person name="Calhoun S."/>
            <person name="Haridas S."/>
            <person name="Kuo A."/>
            <person name="Mondo S."/>
            <person name="Pangilinan J."/>
            <person name="Riley R."/>
            <person name="Labutti K."/>
            <person name="Andreopoulos B."/>
            <person name="Lipzen A."/>
            <person name="Chen C."/>
            <person name="Yanf M."/>
            <person name="Daum C."/>
            <person name="Ng V."/>
            <person name="Clum A."/>
            <person name="Ohm R."/>
            <person name="Martin F."/>
            <person name="Silar P."/>
            <person name="Natvig D."/>
            <person name="Lalanne C."/>
            <person name="Gautier V."/>
            <person name="Ament-Velasquez S.L."/>
            <person name="Kruys A."/>
            <person name="Hutchinson M.I."/>
            <person name="Powell A.J."/>
            <person name="Barry K."/>
            <person name="Miller A.N."/>
            <person name="Grigoriev I.V."/>
            <person name="Debuchy R."/>
            <person name="Gladieux P."/>
            <person name="Thoren M.H."/>
            <person name="Johannesson H."/>
        </authorList>
    </citation>
    <scope>NUCLEOTIDE SEQUENCE</scope>
    <source>
        <strain evidence="7">CBS 538.74</strain>
    </source>
</reference>
<dbReference type="GO" id="GO:0006338">
    <property type="term" value="P:chromatin remodeling"/>
    <property type="evidence" value="ECO:0007669"/>
    <property type="project" value="UniProtKB-ARBA"/>
</dbReference>
<dbReference type="Pfam" id="PF11915">
    <property type="entry name" value="DUF3433"/>
    <property type="match status" value="2"/>
</dbReference>
<feature type="transmembrane region" description="Helical" evidence="5">
    <location>
        <begin position="670"/>
        <end position="690"/>
    </location>
</feature>
<feature type="compositionally biased region" description="Basic and acidic residues" evidence="4">
    <location>
        <begin position="1"/>
        <end position="11"/>
    </location>
</feature>
<feature type="region of interest" description="Disordered" evidence="4">
    <location>
        <begin position="1182"/>
        <end position="1244"/>
    </location>
</feature>
<feature type="domain" description="Chromo" evidence="6">
    <location>
        <begin position="1250"/>
        <end position="1302"/>
    </location>
</feature>
<feature type="transmembrane region" description="Helical" evidence="5">
    <location>
        <begin position="629"/>
        <end position="650"/>
    </location>
</feature>
<dbReference type="SMART" id="SM00298">
    <property type="entry name" value="CHROMO"/>
    <property type="match status" value="1"/>
</dbReference>
<feature type="region of interest" description="Disordered" evidence="4">
    <location>
        <begin position="1318"/>
        <end position="1371"/>
    </location>
</feature>
<dbReference type="PROSITE" id="PS00598">
    <property type="entry name" value="CHROMO_1"/>
    <property type="match status" value="1"/>
</dbReference>
<comment type="subunit">
    <text evidence="2">Component of the NuA4 histone acetyltransferase complex.</text>
</comment>
<dbReference type="Proteomes" id="UP001302745">
    <property type="component" value="Unassembled WGS sequence"/>
</dbReference>